<dbReference type="GO" id="GO:0008168">
    <property type="term" value="F:methyltransferase activity"/>
    <property type="evidence" value="ECO:0007669"/>
    <property type="project" value="UniProtKB-KW"/>
</dbReference>
<keyword evidence="2" id="KW-0808">Transferase</keyword>
<dbReference type="Gene3D" id="1.10.10.60">
    <property type="entry name" value="Homeodomain-like"/>
    <property type="match status" value="1"/>
</dbReference>
<evidence type="ECO:0000259" key="7">
    <source>
        <dbReference type="PROSITE" id="PS01124"/>
    </source>
</evidence>
<dbReference type="InterPro" id="IPR004026">
    <property type="entry name" value="Ada_DNA_repair_Zn-bd"/>
</dbReference>
<evidence type="ECO:0000256" key="2">
    <source>
        <dbReference type="ARBA" id="ARBA00022603"/>
    </source>
</evidence>
<name>A0A3M7LX26_9PLEO</name>
<keyword evidence="2" id="KW-0489">Methyltransferase</keyword>
<evidence type="ECO:0000313" key="9">
    <source>
        <dbReference type="Proteomes" id="UP000265663"/>
    </source>
</evidence>
<evidence type="ECO:0000256" key="3">
    <source>
        <dbReference type="ARBA" id="ARBA00023015"/>
    </source>
</evidence>
<dbReference type="EMBL" id="KE747809">
    <property type="protein sequence ID" value="RMZ66788.1"/>
    <property type="molecule type" value="Genomic_DNA"/>
</dbReference>
<dbReference type="InterPro" id="IPR018060">
    <property type="entry name" value="HTH_AraC"/>
</dbReference>
<comment type="cofactor">
    <cofactor evidence="1">
        <name>Zn(2+)</name>
        <dbReference type="ChEBI" id="CHEBI:29105"/>
    </cofactor>
</comment>
<dbReference type="GO" id="GO:0008270">
    <property type="term" value="F:zinc ion binding"/>
    <property type="evidence" value="ECO:0007669"/>
    <property type="project" value="InterPro"/>
</dbReference>
<keyword evidence="5" id="KW-0804">Transcription</keyword>
<evidence type="ECO:0000256" key="4">
    <source>
        <dbReference type="ARBA" id="ARBA00023159"/>
    </source>
</evidence>
<gene>
    <name evidence="8" type="ORF">GMOD_00002157</name>
</gene>
<dbReference type="GO" id="GO:0032259">
    <property type="term" value="P:methylation"/>
    <property type="evidence" value="ECO:0007669"/>
    <property type="project" value="UniProtKB-KW"/>
</dbReference>
<dbReference type="GO" id="GO:0006281">
    <property type="term" value="P:DNA repair"/>
    <property type="evidence" value="ECO:0007669"/>
    <property type="project" value="InterPro"/>
</dbReference>
<dbReference type="InterPro" id="IPR009057">
    <property type="entry name" value="Homeodomain-like_sf"/>
</dbReference>
<dbReference type="GO" id="GO:0043565">
    <property type="term" value="F:sequence-specific DNA binding"/>
    <property type="evidence" value="ECO:0007669"/>
    <property type="project" value="InterPro"/>
</dbReference>
<organism evidence="8 9">
    <name type="scientific">Pyrenophora seminiperda CCB06</name>
    <dbReference type="NCBI Taxonomy" id="1302712"/>
    <lineage>
        <taxon>Eukaryota</taxon>
        <taxon>Fungi</taxon>
        <taxon>Dikarya</taxon>
        <taxon>Ascomycota</taxon>
        <taxon>Pezizomycotina</taxon>
        <taxon>Dothideomycetes</taxon>
        <taxon>Pleosporomycetidae</taxon>
        <taxon>Pleosporales</taxon>
        <taxon>Pleosporineae</taxon>
        <taxon>Pleosporaceae</taxon>
        <taxon>Pyrenophora</taxon>
    </lineage>
</organism>
<dbReference type="Gene3D" id="3.40.10.10">
    <property type="entry name" value="DNA Methylphosphotriester Repair Domain"/>
    <property type="match status" value="1"/>
</dbReference>
<protein>
    <recommendedName>
        <fullName evidence="7">HTH araC/xylS-type domain-containing protein</fullName>
    </recommendedName>
</protein>
<accession>A0A3M7LX26</accession>
<dbReference type="PROSITE" id="PS01124">
    <property type="entry name" value="HTH_ARAC_FAMILY_2"/>
    <property type="match status" value="1"/>
</dbReference>
<dbReference type="Proteomes" id="UP000265663">
    <property type="component" value="Unassembled WGS sequence"/>
</dbReference>
<dbReference type="Pfam" id="PF02805">
    <property type="entry name" value="Ada_Zn_binding"/>
    <property type="match status" value="1"/>
</dbReference>
<dbReference type="SUPFAM" id="SSF46689">
    <property type="entry name" value="Homeodomain-like"/>
    <property type="match status" value="1"/>
</dbReference>
<dbReference type="OrthoDB" id="3352776at2759"/>
<evidence type="ECO:0000313" key="8">
    <source>
        <dbReference type="EMBL" id="RMZ66788.1"/>
    </source>
</evidence>
<evidence type="ECO:0000256" key="6">
    <source>
        <dbReference type="SAM" id="MobiDB-lite"/>
    </source>
</evidence>
<proteinExistence type="predicted"/>
<feature type="domain" description="HTH araC/xylS-type" evidence="7">
    <location>
        <begin position="84"/>
        <end position="133"/>
    </location>
</feature>
<feature type="region of interest" description="Disordered" evidence="6">
    <location>
        <begin position="136"/>
        <end position="157"/>
    </location>
</feature>
<evidence type="ECO:0000256" key="1">
    <source>
        <dbReference type="ARBA" id="ARBA00001947"/>
    </source>
</evidence>
<keyword evidence="3" id="KW-0805">Transcription regulation</keyword>
<dbReference type="SUPFAM" id="SSF57884">
    <property type="entry name" value="Ada DNA repair protein, N-terminal domain (N-Ada 10)"/>
    <property type="match status" value="1"/>
</dbReference>
<dbReference type="GO" id="GO:0003700">
    <property type="term" value="F:DNA-binding transcription factor activity"/>
    <property type="evidence" value="ECO:0007669"/>
    <property type="project" value="InterPro"/>
</dbReference>
<keyword evidence="9" id="KW-1185">Reference proteome</keyword>
<dbReference type="Pfam" id="PF00165">
    <property type="entry name" value="HTH_AraC"/>
    <property type="match status" value="1"/>
</dbReference>
<sequence>MAYTTDSARWRALTVRDVNADGHFIYSVKSTNIYCRPTCPARLARRANVSFYSTPFEAEAAGFRACNRCKPKTVLENPQERAVEKACLLIDEALNKDGQESLKLKDLARKINFTPRYFHKIFKDKTGLTPKEYASKKAADRNRLSATPPLPTTTDKSTQLRDWDAYDFSDLVDLGGDSSPVSMNTFVVPEEQLPTMYTDLDFDFVGASQALNLGYDTDLTCPWLSECSNFADPFYNMPEDMYHRGENAPSASLSEPDAVALLECDGPTEL</sequence>
<dbReference type="AlphaFoldDB" id="A0A3M7LX26"/>
<dbReference type="InterPro" id="IPR035451">
    <property type="entry name" value="Ada-like_dom_sf"/>
</dbReference>
<keyword evidence="4" id="KW-0010">Activator</keyword>
<reference evidence="8 9" key="1">
    <citation type="journal article" date="2014" name="PLoS ONE">
        <title>De novo Genome Assembly of the Fungal Plant Pathogen Pyrenophora semeniperda.</title>
        <authorList>
            <person name="Soliai M.M."/>
            <person name="Meyer S.E."/>
            <person name="Udall J.A."/>
            <person name="Elzinga D.E."/>
            <person name="Hermansen R.A."/>
            <person name="Bodily P.M."/>
            <person name="Hart A.A."/>
            <person name="Coleman C.E."/>
        </authorList>
    </citation>
    <scope>NUCLEOTIDE SEQUENCE [LARGE SCALE GENOMIC DNA]</scope>
    <source>
        <strain evidence="8 9">CCB06</strain>
        <tissue evidence="8">Mycelium</tissue>
    </source>
</reference>
<evidence type="ECO:0000256" key="5">
    <source>
        <dbReference type="ARBA" id="ARBA00023163"/>
    </source>
</evidence>